<dbReference type="SUPFAM" id="SSF53822">
    <property type="entry name" value="Periplasmic binding protein-like I"/>
    <property type="match status" value="1"/>
</dbReference>
<protein>
    <submittedName>
        <fullName evidence="5">LacI family DNA-binding transcriptional regulator</fullName>
    </submittedName>
</protein>
<evidence type="ECO:0000256" key="2">
    <source>
        <dbReference type="ARBA" id="ARBA00023125"/>
    </source>
</evidence>
<dbReference type="Pfam" id="PF00356">
    <property type="entry name" value="LacI"/>
    <property type="match status" value="1"/>
</dbReference>
<feature type="domain" description="HTH lacI-type" evidence="4">
    <location>
        <begin position="21"/>
        <end position="75"/>
    </location>
</feature>
<evidence type="ECO:0000256" key="3">
    <source>
        <dbReference type="ARBA" id="ARBA00023163"/>
    </source>
</evidence>
<dbReference type="Pfam" id="PF13377">
    <property type="entry name" value="Peripla_BP_3"/>
    <property type="match status" value="1"/>
</dbReference>
<evidence type="ECO:0000313" key="6">
    <source>
        <dbReference type="Proteomes" id="UP000664288"/>
    </source>
</evidence>
<dbReference type="Gene3D" id="1.10.260.40">
    <property type="entry name" value="lambda repressor-like DNA-binding domains"/>
    <property type="match status" value="1"/>
</dbReference>
<dbReference type="InterPro" id="IPR000843">
    <property type="entry name" value="HTH_LacI"/>
</dbReference>
<gene>
    <name evidence="5" type="ORF">J1C47_11330</name>
</gene>
<dbReference type="PROSITE" id="PS50932">
    <property type="entry name" value="HTH_LACI_2"/>
    <property type="match status" value="1"/>
</dbReference>
<dbReference type="InterPro" id="IPR028082">
    <property type="entry name" value="Peripla_BP_I"/>
</dbReference>
<dbReference type="SMART" id="SM00354">
    <property type="entry name" value="HTH_LACI"/>
    <property type="match status" value="1"/>
</dbReference>
<dbReference type="GO" id="GO:0003677">
    <property type="term" value="F:DNA binding"/>
    <property type="evidence" value="ECO:0007669"/>
    <property type="project" value="UniProtKB-KW"/>
</dbReference>
<evidence type="ECO:0000313" key="5">
    <source>
        <dbReference type="EMBL" id="MBO0904234.1"/>
    </source>
</evidence>
<dbReference type="RefSeq" id="WP_207350882.1">
    <property type="nucleotide sequence ID" value="NZ_JAFMPY010000010.1"/>
</dbReference>
<evidence type="ECO:0000256" key="1">
    <source>
        <dbReference type="ARBA" id="ARBA00023015"/>
    </source>
</evidence>
<proteinExistence type="predicted"/>
<evidence type="ECO:0000259" key="4">
    <source>
        <dbReference type="PROSITE" id="PS50932"/>
    </source>
</evidence>
<dbReference type="CDD" id="cd01392">
    <property type="entry name" value="HTH_LacI"/>
    <property type="match status" value="1"/>
</dbReference>
<accession>A0ABS3J3I5</accession>
<dbReference type="PANTHER" id="PTHR30146">
    <property type="entry name" value="LACI-RELATED TRANSCRIPTIONAL REPRESSOR"/>
    <property type="match status" value="1"/>
</dbReference>
<keyword evidence="1" id="KW-0805">Transcription regulation</keyword>
<reference evidence="5 6" key="1">
    <citation type="submission" date="2021-03" db="EMBL/GenBank/DDBJ databases">
        <title>Whole genome sequence of Jiella sp. MQZ13P-4.</title>
        <authorList>
            <person name="Tuo L."/>
        </authorList>
    </citation>
    <scope>NUCLEOTIDE SEQUENCE [LARGE SCALE GENOMIC DNA]</scope>
    <source>
        <strain evidence="5 6">MQZ13P-4</strain>
    </source>
</reference>
<dbReference type="InterPro" id="IPR010982">
    <property type="entry name" value="Lambda_DNA-bd_dom_sf"/>
</dbReference>
<dbReference type="Gene3D" id="3.40.50.2300">
    <property type="match status" value="2"/>
</dbReference>
<dbReference type="Proteomes" id="UP000664288">
    <property type="component" value="Unassembled WGS sequence"/>
</dbReference>
<sequence length="353" mass="37744">MPAKDKSIRPARRSSVTSSAATVRDVANLAQVSTATVSRTLNAPDLVRPEVRERVSNAIQKLGYIPNDSARALRQNQTRFIGVVVPTLSYALYADFYAAVEEQLSALGYFPVLSTTDYDLDVEAEQITRLSRQGAQGLILVGRVRSSRAASYLAATGLPFVSTYATDPLGRDGTIGFDNEAAINEVVNHLASLGHRRIAMLSGLRSNLNDRAIGRANGFISAVRKHGIASPDWIFEGPYTIESGRRALCALLDRGIDATAIVCGSDMLAIGGLQECKARGIRVPRDLSIVGFDDLEIAAHIDPPLTTVAVPSREQGRLAAQAIVDLCNGRQCPPNAVLPTHMVVRETTAGPGG</sequence>
<organism evidence="5 6">
    <name type="scientific">Jiella sonneratiae</name>
    <dbReference type="NCBI Taxonomy" id="2816856"/>
    <lineage>
        <taxon>Bacteria</taxon>
        <taxon>Pseudomonadati</taxon>
        <taxon>Pseudomonadota</taxon>
        <taxon>Alphaproteobacteria</taxon>
        <taxon>Hyphomicrobiales</taxon>
        <taxon>Aurantimonadaceae</taxon>
        <taxon>Jiella</taxon>
    </lineage>
</organism>
<dbReference type="CDD" id="cd06273">
    <property type="entry name" value="PBP1_LacI-like"/>
    <property type="match status" value="1"/>
</dbReference>
<comment type="caution">
    <text evidence="5">The sequence shown here is derived from an EMBL/GenBank/DDBJ whole genome shotgun (WGS) entry which is preliminary data.</text>
</comment>
<dbReference type="PANTHER" id="PTHR30146:SF138">
    <property type="entry name" value="TRANSCRIPTIONAL REGULATORY PROTEIN"/>
    <property type="match status" value="1"/>
</dbReference>
<keyword evidence="6" id="KW-1185">Reference proteome</keyword>
<name>A0ABS3J3I5_9HYPH</name>
<dbReference type="SUPFAM" id="SSF47413">
    <property type="entry name" value="lambda repressor-like DNA-binding domains"/>
    <property type="match status" value="1"/>
</dbReference>
<dbReference type="InterPro" id="IPR046335">
    <property type="entry name" value="LacI/GalR-like_sensor"/>
</dbReference>
<keyword evidence="3" id="KW-0804">Transcription</keyword>
<keyword evidence="2 5" id="KW-0238">DNA-binding</keyword>
<dbReference type="EMBL" id="JAFMPY010000010">
    <property type="protein sequence ID" value="MBO0904234.1"/>
    <property type="molecule type" value="Genomic_DNA"/>
</dbReference>